<feature type="compositionally biased region" description="Basic and acidic residues" evidence="5">
    <location>
        <begin position="36"/>
        <end position="55"/>
    </location>
</feature>
<dbReference type="InterPro" id="IPR006664">
    <property type="entry name" value="OMP_bac"/>
</dbReference>
<dbReference type="GO" id="GO:0005975">
    <property type="term" value="P:carbohydrate metabolic process"/>
    <property type="evidence" value="ECO:0007669"/>
    <property type="project" value="UniProtKB-ARBA"/>
</dbReference>
<evidence type="ECO:0000313" key="8">
    <source>
        <dbReference type="EMBL" id="SEF72433.1"/>
    </source>
</evidence>
<feature type="region of interest" description="Disordered" evidence="5">
    <location>
        <begin position="36"/>
        <end position="91"/>
    </location>
</feature>
<keyword evidence="2 4" id="KW-0472">Membrane</keyword>
<comment type="subcellular location">
    <subcellularLocation>
        <location evidence="1">Cell outer membrane</location>
    </subcellularLocation>
</comment>
<evidence type="ECO:0000256" key="2">
    <source>
        <dbReference type="ARBA" id="ARBA00023136"/>
    </source>
</evidence>
<gene>
    <name evidence="8" type="ORF">SAMN05216354_1364</name>
</gene>
<feature type="chain" id="PRO_5009285947" evidence="6">
    <location>
        <begin position="21"/>
        <end position="428"/>
    </location>
</feature>
<dbReference type="PANTHER" id="PTHR30329">
    <property type="entry name" value="STATOR ELEMENT OF FLAGELLAR MOTOR COMPLEX"/>
    <property type="match status" value="1"/>
</dbReference>
<name>A0A1H5UBK3_XYLRU</name>
<feature type="domain" description="OmpA-like" evidence="7">
    <location>
        <begin position="314"/>
        <end position="428"/>
    </location>
</feature>
<dbReference type="InterPro" id="IPR036737">
    <property type="entry name" value="OmpA-like_sf"/>
</dbReference>
<dbReference type="EMBL" id="FNUV01000003">
    <property type="protein sequence ID" value="SEF72433.1"/>
    <property type="molecule type" value="Genomic_DNA"/>
</dbReference>
<sequence>MKRLILMLMMAIAFSANSDAQGWLGKLKDKAVDAAKNAVERNVERKADKEADNASDKVLNGKKQGKKGKSSKSDNDSDEEVDDTPNAVGQNQKSDFVRGSVILFEDDFANEQMGEFPSKWDISDGSLEVASVNGKKYAHSNASGGTIFSPLMENMRSYLPDVFTLEWEEFMCKPGDIDQMAWHIYFYQGDDELGNIYKMFRPGSPDVYGNYSFKKGGGASGNVTGDLKWEDMEECVKFGQWNHFAISFNKRAFKYYINGQRVINLPNVAAPSRFEFHVQDGYPYRGVGHVILAKGAVELYQRQTTDLSAVEKAIAETGKFVTNNILFETGKATLKPESMEEIQKVADYMKKNPTARFEVQGHTDNQGSDKINDPLSQQRAEAVVKALEGLGCDGFNLRAVGKGSHEPVADNKTDEGRAKNRRVEFIKK</sequence>
<dbReference type="InterPro" id="IPR006665">
    <property type="entry name" value="OmpA-like"/>
</dbReference>
<keyword evidence="6" id="KW-0732">Signal</keyword>
<dbReference type="GO" id="GO:0004553">
    <property type="term" value="F:hydrolase activity, hydrolyzing O-glycosyl compounds"/>
    <property type="evidence" value="ECO:0007669"/>
    <property type="project" value="UniProtKB-ARBA"/>
</dbReference>
<dbReference type="GO" id="GO:0009279">
    <property type="term" value="C:cell outer membrane"/>
    <property type="evidence" value="ECO:0007669"/>
    <property type="project" value="UniProtKB-SubCell"/>
</dbReference>
<dbReference type="RefSeq" id="WP_103915489.1">
    <property type="nucleotide sequence ID" value="NZ_FNUV01000003.1"/>
</dbReference>
<feature type="region of interest" description="Disordered" evidence="5">
    <location>
        <begin position="401"/>
        <end position="428"/>
    </location>
</feature>
<evidence type="ECO:0000256" key="4">
    <source>
        <dbReference type="PROSITE-ProRule" id="PRU00473"/>
    </source>
</evidence>
<evidence type="ECO:0000256" key="1">
    <source>
        <dbReference type="ARBA" id="ARBA00004442"/>
    </source>
</evidence>
<dbReference type="SUPFAM" id="SSF103088">
    <property type="entry name" value="OmpA-like"/>
    <property type="match status" value="1"/>
</dbReference>
<feature type="compositionally biased region" description="Basic and acidic residues" evidence="5">
    <location>
        <begin position="403"/>
        <end position="428"/>
    </location>
</feature>
<proteinExistence type="predicted"/>
<organism evidence="8 9">
    <name type="scientific">Xylanibacter ruminicola</name>
    <name type="common">Prevotella ruminicola</name>
    <dbReference type="NCBI Taxonomy" id="839"/>
    <lineage>
        <taxon>Bacteria</taxon>
        <taxon>Pseudomonadati</taxon>
        <taxon>Bacteroidota</taxon>
        <taxon>Bacteroidia</taxon>
        <taxon>Bacteroidales</taxon>
        <taxon>Prevotellaceae</taxon>
        <taxon>Xylanibacter</taxon>
    </lineage>
</organism>
<dbReference type="PANTHER" id="PTHR30329:SF21">
    <property type="entry name" value="LIPOPROTEIN YIAD-RELATED"/>
    <property type="match status" value="1"/>
</dbReference>
<evidence type="ECO:0000256" key="6">
    <source>
        <dbReference type="SAM" id="SignalP"/>
    </source>
</evidence>
<reference evidence="8 9" key="1">
    <citation type="submission" date="2016-10" db="EMBL/GenBank/DDBJ databases">
        <authorList>
            <person name="de Groot N.N."/>
        </authorList>
    </citation>
    <scope>NUCLEOTIDE SEQUENCE [LARGE SCALE GENOMIC DNA]</scope>
    <source>
        <strain evidence="8 9">AR32</strain>
    </source>
</reference>
<dbReference type="SUPFAM" id="SSF49899">
    <property type="entry name" value="Concanavalin A-like lectins/glucanases"/>
    <property type="match status" value="1"/>
</dbReference>
<feature type="signal peptide" evidence="6">
    <location>
        <begin position="1"/>
        <end position="20"/>
    </location>
</feature>
<dbReference type="Proteomes" id="UP000236735">
    <property type="component" value="Unassembled WGS sequence"/>
</dbReference>
<evidence type="ECO:0000313" key="9">
    <source>
        <dbReference type="Proteomes" id="UP000236735"/>
    </source>
</evidence>
<dbReference type="PROSITE" id="PS51123">
    <property type="entry name" value="OMPA_2"/>
    <property type="match status" value="1"/>
</dbReference>
<dbReference type="Pfam" id="PF00691">
    <property type="entry name" value="OmpA"/>
    <property type="match status" value="1"/>
</dbReference>
<dbReference type="CDD" id="cd07185">
    <property type="entry name" value="OmpA_C-like"/>
    <property type="match status" value="1"/>
</dbReference>
<dbReference type="Gene3D" id="3.30.1330.60">
    <property type="entry name" value="OmpA-like domain"/>
    <property type="match status" value="1"/>
</dbReference>
<dbReference type="InterPro" id="IPR050330">
    <property type="entry name" value="Bact_OuterMem_StrucFunc"/>
</dbReference>
<keyword evidence="3" id="KW-0998">Cell outer membrane</keyword>
<evidence type="ECO:0000256" key="3">
    <source>
        <dbReference type="ARBA" id="ARBA00023237"/>
    </source>
</evidence>
<accession>A0A1H5UBK3</accession>
<dbReference type="PRINTS" id="PR01021">
    <property type="entry name" value="OMPADOMAIN"/>
</dbReference>
<evidence type="ECO:0000259" key="7">
    <source>
        <dbReference type="PROSITE" id="PS51123"/>
    </source>
</evidence>
<evidence type="ECO:0000256" key="5">
    <source>
        <dbReference type="SAM" id="MobiDB-lite"/>
    </source>
</evidence>
<dbReference type="InterPro" id="IPR013320">
    <property type="entry name" value="ConA-like_dom_sf"/>
</dbReference>
<dbReference type="Gene3D" id="2.60.120.560">
    <property type="entry name" value="Exo-inulinase, domain 1"/>
    <property type="match status" value="1"/>
</dbReference>
<dbReference type="AlphaFoldDB" id="A0A1H5UBK3"/>
<protein>
    <submittedName>
        <fullName evidence="8">Outer membrane protein OmpA</fullName>
    </submittedName>
</protein>